<accession>A0A6P7XVI5</accession>
<dbReference type="Pfam" id="PF00856">
    <property type="entry name" value="SET"/>
    <property type="match status" value="1"/>
</dbReference>
<evidence type="ECO:0000313" key="10">
    <source>
        <dbReference type="RefSeq" id="XP_030059452.1"/>
    </source>
</evidence>
<dbReference type="InterPro" id="IPR015353">
    <property type="entry name" value="Rubisco_LSMT_subst-bd"/>
</dbReference>
<dbReference type="EC" id="2.1.1.-" evidence="7"/>
<evidence type="ECO:0000256" key="2">
    <source>
        <dbReference type="ARBA" id="ARBA00016973"/>
    </source>
</evidence>
<dbReference type="PANTHER" id="PTHR13271:SF34">
    <property type="entry name" value="N-LYSINE METHYLTRANSFERASE SETD6"/>
    <property type="match status" value="1"/>
</dbReference>
<dbReference type="PANTHER" id="PTHR13271">
    <property type="entry name" value="UNCHARACTERIZED PUTATIVE METHYLTRANSFERASE"/>
    <property type="match status" value="1"/>
</dbReference>
<dbReference type="CTD" id="79918"/>
<dbReference type="AlphaFoldDB" id="A0A6P7XVI5"/>
<dbReference type="OrthoDB" id="341421at2759"/>
<dbReference type="FunFam" id="3.90.1420.10:FF:000002">
    <property type="entry name" value="N-lysine methyltransferase SETD6"/>
    <property type="match status" value="1"/>
</dbReference>
<gene>
    <name evidence="10" type="primary">SETD6</name>
</gene>
<dbReference type="InterPro" id="IPR001214">
    <property type="entry name" value="SET_dom"/>
</dbReference>
<organism evidence="9 10">
    <name type="scientific">Microcaecilia unicolor</name>
    <dbReference type="NCBI Taxonomy" id="1415580"/>
    <lineage>
        <taxon>Eukaryota</taxon>
        <taxon>Metazoa</taxon>
        <taxon>Chordata</taxon>
        <taxon>Craniata</taxon>
        <taxon>Vertebrata</taxon>
        <taxon>Euteleostomi</taxon>
        <taxon>Amphibia</taxon>
        <taxon>Gymnophiona</taxon>
        <taxon>Siphonopidae</taxon>
        <taxon>Microcaecilia</taxon>
    </lineage>
</organism>
<keyword evidence="6 7" id="KW-0539">Nucleus</keyword>
<evidence type="ECO:0000256" key="6">
    <source>
        <dbReference type="ARBA" id="ARBA00023242"/>
    </source>
</evidence>
<dbReference type="InterPro" id="IPR046341">
    <property type="entry name" value="SET_dom_sf"/>
</dbReference>
<dbReference type="KEGG" id="muo:115470418"/>
<keyword evidence="4 7" id="KW-0808">Transferase</keyword>
<dbReference type="SUPFAM" id="SSF82199">
    <property type="entry name" value="SET domain"/>
    <property type="match status" value="1"/>
</dbReference>
<name>A0A6P7XVI5_9AMPH</name>
<evidence type="ECO:0000256" key="7">
    <source>
        <dbReference type="PIRNR" id="PIRNR011771"/>
    </source>
</evidence>
<dbReference type="PIRSF" id="PIRSF011771">
    <property type="entry name" value="RMS1_SET"/>
    <property type="match status" value="1"/>
</dbReference>
<dbReference type="PROSITE" id="PS50280">
    <property type="entry name" value="SET"/>
    <property type="match status" value="1"/>
</dbReference>
<evidence type="ECO:0000259" key="8">
    <source>
        <dbReference type="PROSITE" id="PS50280"/>
    </source>
</evidence>
<keyword evidence="3 7" id="KW-0489">Methyltransferase</keyword>
<sequence>MESEAKRLKLADDVEDRVLSAGDSTGTLSEFLEWCEMMGLKINAKVCITTKGTVANYGMMARETLAAGETVFSIPRLTLLSQHTTSISSLLKKNQTSLKSDSGWVPLLLSLLHEYRKDDSRWQPYFSLWPDLGATDQPMFWPKDERVRLLQGTGVPEVVERDLANIHLEYSNIVLPFMRLHPNIFDPKIHTLELYKKLVAFVMAYSFQELTEEDDEQSNTPVMVPVADLLNHVSKHNAQLEFTSACLRVENVTTQCIAEGQEVFNTYGQMANWQLLHMYGFVEPYPGNTNDTADIQMMDHAQGSPAESKTEQEHQLVVEKWDFLRQLELVNEGGAFVIGLHGVLTEEELLATLKVLCLSAEEFREYKKNDGWQDDTEDKDDMVLSNESIRELQESWKKLLHSSLLLTLQIYISDLTADQYLIEDSVAYSKLSHREQQALQVRYGQKKILQELLELTS</sequence>
<evidence type="ECO:0000256" key="3">
    <source>
        <dbReference type="ARBA" id="ARBA00022603"/>
    </source>
</evidence>
<dbReference type="InterPro" id="IPR011383">
    <property type="entry name" value="N-lys_methylase_SETD6"/>
</dbReference>
<protein>
    <recommendedName>
        <fullName evidence="2 7">N-lysine methyltransferase SETD6</fullName>
        <ecNumber evidence="7">2.1.1.-</ecNumber>
    </recommendedName>
</protein>
<dbReference type="RefSeq" id="XP_030059452.1">
    <property type="nucleotide sequence ID" value="XM_030203592.1"/>
</dbReference>
<comment type="subcellular location">
    <subcellularLocation>
        <location evidence="1 7">Nucleus</location>
    </subcellularLocation>
</comment>
<proteinExistence type="inferred from homology"/>
<evidence type="ECO:0000256" key="1">
    <source>
        <dbReference type="ARBA" id="ARBA00004123"/>
    </source>
</evidence>
<dbReference type="FunFam" id="3.90.1410.10:FF:000007">
    <property type="entry name" value="Ribosomal lysine N-methyltransferase 4"/>
    <property type="match status" value="1"/>
</dbReference>
<dbReference type="Gene3D" id="3.90.1410.10">
    <property type="entry name" value="set domain protein methyltransferase, domain 1"/>
    <property type="match status" value="1"/>
</dbReference>
<dbReference type="GO" id="GO:0032259">
    <property type="term" value="P:methylation"/>
    <property type="evidence" value="ECO:0007669"/>
    <property type="project" value="UniProtKB-KW"/>
</dbReference>
<dbReference type="InterPro" id="IPR044430">
    <property type="entry name" value="SETD6_SET"/>
</dbReference>
<dbReference type="GO" id="GO:0016279">
    <property type="term" value="F:protein-lysine N-methyltransferase activity"/>
    <property type="evidence" value="ECO:0007669"/>
    <property type="project" value="UniProtKB-UniRule"/>
</dbReference>
<comment type="function">
    <text evidence="7">Protein-lysine N-methyltransferase.</text>
</comment>
<dbReference type="Pfam" id="PF09273">
    <property type="entry name" value="Rubis-subs-bind"/>
    <property type="match status" value="1"/>
</dbReference>
<feature type="domain" description="SET" evidence="8">
    <location>
        <begin position="44"/>
        <end position="268"/>
    </location>
</feature>
<dbReference type="SUPFAM" id="SSF81822">
    <property type="entry name" value="RuBisCo LSMT C-terminal, substrate-binding domain"/>
    <property type="match status" value="1"/>
</dbReference>
<dbReference type="InterPro" id="IPR036464">
    <property type="entry name" value="Rubisco_LSMT_subst-bd_sf"/>
</dbReference>
<reference evidence="10" key="1">
    <citation type="submission" date="2025-08" db="UniProtKB">
        <authorList>
            <consortium name="RefSeq"/>
        </authorList>
    </citation>
    <scope>IDENTIFICATION</scope>
</reference>
<keyword evidence="5 7" id="KW-0949">S-adenosyl-L-methionine</keyword>
<dbReference type="InParanoid" id="A0A6P7XVI5"/>
<evidence type="ECO:0000256" key="4">
    <source>
        <dbReference type="ARBA" id="ARBA00022679"/>
    </source>
</evidence>
<evidence type="ECO:0000313" key="9">
    <source>
        <dbReference type="Proteomes" id="UP000515156"/>
    </source>
</evidence>
<dbReference type="FunCoup" id="A0A6P7XVI5">
    <property type="interactions" value="2122"/>
</dbReference>
<keyword evidence="9" id="KW-1185">Reference proteome</keyword>
<dbReference type="Gene3D" id="3.90.1420.10">
    <property type="entry name" value="Rubisco LSMT, substrate-binding domain"/>
    <property type="match status" value="1"/>
</dbReference>
<dbReference type="CDD" id="cd19178">
    <property type="entry name" value="SET_SETD6"/>
    <property type="match status" value="1"/>
</dbReference>
<comment type="similarity">
    <text evidence="7">Belongs to the class V-like SAM-binding methyltransferase superfamily. Histone-lysine methyltransferase family. SETD6 subfamily.</text>
</comment>
<evidence type="ECO:0000256" key="5">
    <source>
        <dbReference type="ARBA" id="ARBA00022691"/>
    </source>
</evidence>
<dbReference type="GeneID" id="115470418"/>
<dbReference type="Proteomes" id="UP000515156">
    <property type="component" value="Chromosome 5"/>
</dbReference>
<dbReference type="GO" id="GO:0005634">
    <property type="term" value="C:nucleus"/>
    <property type="evidence" value="ECO:0007669"/>
    <property type="project" value="UniProtKB-SubCell"/>
</dbReference>
<dbReference type="InterPro" id="IPR050600">
    <property type="entry name" value="SETD3_SETD6_MTase"/>
</dbReference>